<dbReference type="HOGENOM" id="CLU_040058_2_1_1"/>
<evidence type="ECO:0000256" key="11">
    <source>
        <dbReference type="PIRSR" id="PIRSR611150-2"/>
    </source>
</evidence>
<evidence type="ECO:0000256" key="5">
    <source>
        <dbReference type="ARBA" id="ARBA00022525"/>
    </source>
</evidence>
<feature type="active site" evidence="10">
    <location>
        <position position="220"/>
    </location>
</feature>
<evidence type="ECO:0000256" key="2">
    <source>
        <dbReference type="ARBA" id="ARBA00007534"/>
    </source>
</evidence>
<keyword evidence="8 11" id="KW-1015">Disulfide bond</keyword>
<dbReference type="OrthoDB" id="3225429at2759"/>
<gene>
    <name evidence="13" type="ORF">MAM_08321</name>
</gene>
<proteinExistence type="inferred from homology"/>
<feature type="chain" id="PRO_5002079224" description="cutinase" evidence="12">
    <location>
        <begin position="19"/>
        <end position="251"/>
    </location>
</feature>
<dbReference type="PANTHER" id="PTHR48250">
    <property type="entry name" value="CUTINASE 2-RELATED"/>
    <property type="match status" value="1"/>
</dbReference>
<sequence>MRFLEAVLASLACGLATAMPASSMEHTAMEKRNFNLNNFLALIVESFPVDVPVNGICQALGVGETVLAAAFGLNINANSRGCADVMVVFARGTCDPGNVGALVGPPFLNAVKKAIGSSNSVTFQGVEYPASVDGYLRADPAAGVTMAKIVTDTIAKCPGTEFVLSGYSQGGYAVHNAAKDLDAKSMSKVKAVVIFGDPMSKQPVQGIDANRVKIVCHEGDDICNGGVFIKQQHLTYAEDAESSAAFVASKL</sequence>
<evidence type="ECO:0000256" key="4">
    <source>
        <dbReference type="ARBA" id="ARBA00022487"/>
    </source>
</evidence>
<organism evidence="13 14">
    <name type="scientific">Metarhizium album (strain ARSEF 1941)</name>
    <dbReference type="NCBI Taxonomy" id="1081103"/>
    <lineage>
        <taxon>Eukaryota</taxon>
        <taxon>Fungi</taxon>
        <taxon>Dikarya</taxon>
        <taxon>Ascomycota</taxon>
        <taxon>Pezizomycotina</taxon>
        <taxon>Sordariomycetes</taxon>
        <taxon>Hypocreomycetidae</taxon>
        <taxon>Hypocreales</taxon>
        <taxon>Clavicipitaceae</taxon>
        <taxon>Metarhizium</taxon>
    </lineage>
</organism>
<dbReference type="GO" id="GO:0050525">
    <property type="term" value="F:cutinase activity"/>
    <property type="evidence" value="ECO:0007669"/>
    <property type="project" value="UniProtKB-EC"/>
</dbReference>
<evidence type="ECO:0000313" key="13">
    <source>
        <dbReference type="EMBL" id="KHN93842.1"/>
    </source>
</evidence>
<dbReference type="InterPro" id="IPR029058">
    <property type="entry name" value="AB_hydrolase_fold"/>
</dbReference>
<keyword evidence="5" id="KW-0964">Secreted</keyword>
<dbReference type="InterPro" id="IPR011150">
    <property type="entry name" value="Cutinase_monf"/>
</dbReference>
<dbReference type="PANTHER" id="PTHR48250:SF1">
    <property type="entry name" value="CUTINASE"/>
    <property type="match status" value="1"/>
</dbReference>
<comment type="catalytic activity">
    <reaction evidence="9">
        <text>cutin + H2O = cutin monomers.</text>
        <dbReference type="EC" id="3.1.1.74"/>
    </reaction>
</comment>
<keyword evidence="14" id="KW-1185">Reference proteome</keyword>
<dbReference type="EMBL" id="AZHE01000050">
    <property type="protein sequence ID" value="KHN93842.1"/>
    <property type="molecule type" value="Genomic_DNA"/>
</dbReference>
<evidence type="ECO:0000256" key="9">
    <source>
        <dbReference type="ARBA" id="ARBA00034045"/>
    </source>
</evidence>
<feature type="active site" description="Proton donor/acceptor" evidence="10">
    <location>
        <position position="233"/>
    </location>
</feature>
<dbReference type="GeneID" id="63742776"/>
<dbReference type="AlphaFoldDB" id="A0A0B2WK48"/>
<dbReference type="InterPro" id="IPR000675">
    <property type="entry name" value="Cutinase/axe"/>
</dbReference>
<dbReference type="SMART" id="SM01110">
    <property type="entry name" value="Cutinase"/>
    <property type="match status" value="1"/>
</dbReference>
<evidence type="ECO:0000256" key="3">
    <source>
        <dbReference type="ARBA" id="ARBA00013095"/>
    </source>
</evidence>
<dbReference type="EC" id="3.1.1.74" evidence="3"/>
<feature type="signal peptide" evidence="12">
    <location>
        <begin position="1"/>
        <end position="18"/>
    </location>
</feature>
<feature type="active site" description="Nucleophile" evidence="10">
    <location>
        <position position="168"/>
    </location>
</feature>
<evidence type="ECO:0000313" key="14">
    <source>
        <dbReference type="Proteomes" id="UP000030816"/>
    </source>
</evidence>
<dbReference type="PROSITE" id="PS00931">
    <property type="entry name" value="CUTINASE_2"/>
    <property type="match status" value="1"/>
</dbReference>
<name>A0A0B2WK48_METAS</name>
<comment type="subcellular location">
    <subcellularLocation>
        <location evidence="1">Secreted</location>
    </subcellularLocation>
</comment>
<feature type="disulfide bond" evidence="11">
    <location>
        <begin position="216"/>
        <end position="223"/>
    </location>
</feature>
<protein>
    <recommendedName>
        <fullName evidence="3">cutinase</fullName>
        <ecNumber evidence="3">3.1.1.74</ecNumber>
    </recommendedName>
</protein>
<dbReference type="SUPFAM" id="SSF53474">
    <property type="entry name" value="alpha/beta-Hydrolases"/>
    <property type="match status" value="1"/>
</dbReference>
<reference evidence="13 14" key="1">
    <citation type="journal article" date="2014" name="Proc. Natl. Acad. Sci. U.S.A.">
        <title>Trajectory and genomic determinants of fungal-pathogen speciation and host adaptation.</title>
        <authorList>
            <person name="Hu X."/>
            <person name="Xiao G."/>
            <person name="Zheng P."/>
            <person name="Shang Y."/>
            <person name="Su Y."/>
            <person name="Zhang X."/>
            <person name="Liu X."/>
            <person name="Zhan S."/>
            <person name="St Leger R.J."/>
            <person name="Wang C."/>
        </authorList>
    </citation>
    <scope>NUCLEOTIDE SEQUENCE [LARGE SCALE GENOMIC DNA]</scope>
    <source>
        <strain evidence="13 14">ARSEF 1941</strain>
    </source>
</reference>
<evidence type="ECO:0000256" key="10">
    <source>
        <dbReference type="PIRSR" id="PIRSR611150-1"/>
    </source>
</evidence>
<dbReference type="Pfam" id="PF01083">
    <property type="entry name" value="Cutinase"/>
    <property type="match status" value="1"/>
</dbReference>
<dbReference type="Proteomes" id="UP000030816">
    <property type="component" value="Unassembled WGS sequence"/>
</dbReference>
<evidence type="ECO:0000256" key="6">
    <source>
        <dbReference type="ARBA" id="ARBA00022729"/>
    </source>
</evidence>
<accession>A0A0B2WK48</accession>
<dbReference type="GO" id="GO:0016052">
    <property type="term" value="P:carbohydrate catabolic process"/>
    <property type="evidence" value="ECO:0007669"/>
    <property type="project" value="TreeGrafter"/>
</dbReference>
<comment type="similarity">
    <text evidence="2">Belongs to the cutinase family.</text>
</comment>
<keyword evidence="7" id="KW-0378">Hydrolase</keyword>
<dbReference type="InterPro" id="IPR043579">
    <property type="entry name" value="CUTINASE_2"/>
</dbReference>
<comment type="caution">
    <text evidence="13">The sequence shown here is derived from an EMBL/GenBank/DDBJ whole genome shotgun (WGS) entry which is preliminary data.</text>
</comment>
<keyword evidence="4" id="KW-0719">Serine esterase</keyword>
<dbReference type="GO" id="GO:0005576">
    <property type="term" value="C:extracellular region"/>
    <property type="evidence" value="ECO:0007669"/>
    <property type="project" value="UniProtKB-SubCell"/>
</dbReference>
<dbReference type="PRINTS" id="PR00129">
    <property type="entry name" value="CUTINASE"/>
</dbReference>
<evidence type="ECO:0000256" key="8">
    <source>
        <dbReference type="ARBA" id="ARBA00023157"/>
    </source>
</evidence>
<evidence type="ECO:0000256" key="1">
    <source>
        <dbReference type="ARBA" id="ARBA00004613"/>
    </source>
</evidence>
<feature type="disulfide bond" evidence="11">
    <location>
        <begin position="82"/>
        <end position="157"/>
    </location>
</feature>
<keyword evidence="6 12" id="KW-0732">Signal</keyword>
<evidence type="ECO:0000256" key="7">
    <source>
        <dbReference type="ARBA" id="ARBA00022801"/>
    </source>
</evidence>
<dbReference type="Gene3D" id="3.40.50.1820">
    <property type="entry name" value="alpha/beta hydrolase"/>
    <property type="match status" value="1"/>
</dbReference>
<dbReference type="RefSeq" id="XP_040674908.1">
    <property type="nucleotide sequence ID" value="XM_040827119.1"/>
</dbReference>
<evidence type="ECO:0000256" key="12">
    <source>
        <dbReference type="SAM" id="SignalP"/>
    </source>
</evidence>